<reference evidence="1 2" key="1">
    <citation type="journal article" date="2010" name="J. Bacteriol.">
        <title>Genome sequence of Fulvimarina pelagi HTCC2506T, a Mn(II)-oxidizing alphaproteobacterium possessing an aerobic anoxygenic photosynthetic gene cluster and Xanthorhodopsin.</title>
        <authorList>
            <person name="Kang I."/>
            <person name="Oh H.M."/>
            <person name="Lim S.I."/>
            <person name="Ferriera S."/>
            <person name="Giovannoni S.J."/>
            <person name="Cho J.C."/>
        </authorList>
    </citation>
    <scope>NUCLEOTIDE SEQUENCE [LARGE SCALE GENOMIC DNA]</scope>
    <source>
        <strain evidence="1 2">HTCC2506</strain>
    </source>
</reference>
<accession>Q0G4E9</accession>
<dbReference type="EMBL" id="AATP01000002">
    <property type="protein sequence ID" value="EAU41532.1"/>
    <property type="molecule type" value="Genomic_DNA"/>
</dbReference>
<organism evidence="1 2">
    <name type="scientific">Fulvimarina pelagi HTCC2506</name>
    <dbReference type="NCBI Taxonomy" id="314231"/>
    <lineage>
        <taxon>Bacteria</taxon>
        <taxon>Pseudomonadati</taxon>
        <taxon>Pseudomonadota</taxon>
        <taxon>Alphaproteobacteria</taxon>
        <taxon>Hyphomicrobiales</taxon>
        <taxon>Aurantimonadaceae</taxon>
        <taxon>Fulvimarina</taxon>
    </lineage>
</organism>
<dbReference type="HOGENOM" id="CLU_3420982_0_0_5"/>
<dbReference type="AlphaFoldDB" id="Q0G4E9"/>
<protein>
    <submittedName>
        <fullName evidence="1">Uncharacterized protein</fullName>
    </submittedName>
</protein>
<comment type="caution">
    <text evidence="1">The sequence shown here is derived from an EMBL/GenBank/DDBJ whole genome shotgun (WGS) entry which is preliminary data.</text>
</comment>
<gene>
    <name evidence="1" type="ORF">FP2506_13904</name>
</gene>
<keyword evidence="2" id="KW-1185">Reference proteome</keyword>
<evidence type="ECO:0000313" key="2">
    <source>
        <dbReference type="Proteomes" id="UP000004310"/>
    </source>
</evidence>
<dbReference type="Proteomes" id="UP000004310">
    <property type="component" value="Unassembled WGS sequence"/>
</dbReference>
<evidence type="ECO:0000313" key="1">
    <source>
        <dbReference type="EMBL" id="EAU41532.1"/>
    </source>
</evidence>
<name>Q0G4E9_9HYPH</name>
<proteinExistence type="predicted"/>
<sequence length="24" mass="2719">MHEVKVCALQGRKAITQLHMIAKL</sequence>